<feature type="compositionally biased region" description="Polar residues" evidence="1">
    <location>
        <begin position="343"/>
        <end position="364"/>
    </location>
</feature>
<reference evidence="2" key="2">
    <citation type="submission" date="2023-05" db="EMBL/GenBank/DDBJ databases">
        <authorList>
            <consortium name="Lawrence Berkeley National Laboratory"/>
            <person name="Steindorff A."/>
            <person name="Hensen N."/>
            <person name="Bonometti L."/>
            <person name="Westerberg I."/>
            <person name="Brannstrom I.O."/>
            <person name="Guillou S."/>
            <person name="Cros-Aarteil S."/>
            <person name="Calhoun S."/>
            <person name="Haridas S."/>
            <person name="Kuo A."/>
            <person name="Mondo S."/>
            <person name="Pangilinan J."/>
            <person name="Riley R."/>
            <person name="Labutti K."/>
            <person name="Andreopoulos B."/>
            <person name="Lipzen A."/>
            <person name="Chen C."/>
            <person name="Yanf M."/>
            <person name="Daum C."/>
            <person name="Ng V."/>
            <person name="Clum A."/>
            <person name="Ohm R."/>
            <person name="Martin F."/>
            <person name="Silar P."/>
            <person name="Natvig D."/>
            <person name="Lalanne C."/>
            <person name="Gautier V."/>
            <person name="Ament-Velasquez S.L."/>
            <person name="Kruys A."/>
            <person name="Hutchinson M.I."/>
            <person name="Powell A.J."/>
            <person name="Barry K."/>
            <person name="Miller A.N."/>
            <person name="Grigoriev I.V."/>
            <person name="Debuchy R."/>
            <person name="Gladieux P."/>
            <person name="Thoren M.H."/>
            <person name="Johannesson H."/>
        </authorList>
    </citation>
    <scope>NUCLEOTIDE SEQUENCE</scope>
    <source>
        <strain evidence="2">PSN243</strain>
    </source>
</reference>
<sequence length="1384" mass="150423">MSGPTLAWMAPAVDARTSFHRSRSTPDLLSALPKPLSPATNPQQTLRRVNTSKELPSLPAFDVPSFDIAEFESALRFERDSKELRRSTVQEKVVEIRADTPPLVDIVAEDERSGRTSSMIDRPRSWLPSSKSSPNVRAAQNERPKSLARDNVGSAPTPVPAPGDPRSGTLERSRTVESFADFAKRSWISSSRSPSPPSKADPANGTKSKSGLRGRADSGGRLAAHESDDNRAAAESPSSKSRALNRASIYLTRIKQKPQAVFTKSASSSSLPSLVSTPDKKPKATVSSTALPLASGGNSTSVGATSVTTTPAVAGKLESIALSGDNDSRSSVASSSTPRNSSHTASSVDSSITENASQSTTDTGITMPHPTSVDPLWNAFRILETDFSKFSAKVTTPARMNVLRTTLIPFLRSTSFHPSNTDRSVLTPEDIDRRTTILDQWWNGLLDMLDLGQTSKPFAGGFGPTLTSAAAAGQQSMPISMQPVSGADRPALLEAVTIIMARPEWRLCTTSFQPLAERSPEERVRARSGTQSTCNSDFGFLAESAEHNVRNMFVSNLTRQVTIAVDKMSMRHAPLSLVSWCGKVFAYAFFFAPGVADVLVRLWSLSADLLRRVADEFGLPRKNNGESEDIVALYPPHLGKLGWTSAKELGVRLRQATRLSMSLAKIQWHGPWVAKWRGGETDLFYIFCKYYHILAEEFIPEGLPLLEKARGPAFVLVNAQLLSIMDSTIHRQASIDAMLPLTDGPYGPDATMTGLQLPSNLMKSMEENRVVILLKDMLSDNSVGVSSGIKHTFAQAFVGVLKAATKRTSRYEHAACYTLCDFLEVALRVLDSFQNSVNNTVATSPTEGASSSFTLEMAGSTRYIDYVDWPFWFDVGKMIMESNNTMSEIRVIAFVFSLWDSITADPARKEALCIGWLLAEEVFEKFFNNWCPMVRAYYMRLLCWRICRDSGSANELDTKIFLLVSQRLRTVWSHYLWLRQNAETRGRVQPSTAPCYPTPGKRFLIIRTEVQPQQPLLTGFDLFPGTLGPDAASDYRGAYLGNGDNSTETGRADGGVASNKKKWTLLGKVLSFAGQQANSGNPGAKRSWDEELEQARRETAAARSLAARSSQSSLLQATGPPPPPKRAPSNGVISSSDSGSSTGSAPVYDAAIYVFRFALSWQGQNGAYNPPRDRILSRPRLPAPAHARVSARAATLSGAGQPGGECGFRNESPPPIAPGLPPDTRRVSGLMQTGLVSEARNARPLSLTEIPNKTATEKTEFRRLSLNIDVTSVRLPGDGPEEDGRLATRSPTPVFDGYESDRGRSFDVDGERGRPQPPAVRAVKPVGVYASGAVYSGRALAEWSLVVSECNSFVERRRDEGVLGLSDVEVPALSVEGLGLRQRG</sequence>
<evidence type="ECO:0000313" key="2">
    <source>
        <dbReference type="EMBL" id="KAK4447674.1"/>
    </source>
</evidence>
<feature type="region of interest" description="Disordered" evidence="1">
    <location>
        <begin position="19"/>
        <end position="44"/>
    </location>
</feature>
<dbReference type="EMBL" id="MU865948">
    <property type="protein sequence ID" value="KAK4447674.1"/>
    <property type="molecule type" value="Genomic_DNA"/>
</dbReference>
<organism evidence="2 3">
    <name type="scientific">Podospora aff. communis PSN243</name>
    <dbReference type="NCBI Taxonomy" id="3040156"/>
    <lineage>
        <taxon>Eukaryota</taxon>
        <taxon>Fungi</taxon>
        <taxon>Dikarya</taxon>
        <taxon>Ascomycota</taxon>
        <taxon>Pezizomycotina</taxon>
        <taxon>Sordariomycetes</taxon>
        <taxon>Sordariomycetidae</taxon>
        <taxon>Sordariales</taxon>
        <taxon>Podosporaceae</taxon>
        <taxon>Podospora</taxon>
    </lineage>
</organism>
<feature type="region of interest" description="Disordered" evidence="1">
    <location>
        <begin position="1074"/>
        <end position="1142"/>
    </location>
</feature>
<feature type="compositionally biased region" description="Low complexity" evidence="1">
    <location>
        <begin position="323"/>
        <end position="342"/>
    </location>
</feature>
<feature type="region of interest" description="Disordered" evidence="1">
    <location>
        <begin position="107"/>
        <end position="173"/>
    </location>
</feature>
<feature type="compositionally biased region" description="Low complexity" evidence="1">
    <location>
        <begin position="1101"/>
        <end position="1117"/>
    </location>
</feature>
<name>A0AAV9GHM5_9PEZI</name>
<keyword evidence="3" id="KW-1185">Reference proteome</keyword>
<dbReference type="Pfam" id="PF08578">
    <property type="entry name" value="DUF1765"/>
    <property type="match status" value="1"/>
</dbReference>
<feature type="region of interest" description="Disordered" evidence="1">
    <location>
        <begin position="261"/>
        <end position="305"/>
    </location>
</feature>
<feature type="compositionally biased region" description="Low complexity" evidence="1">
    <location>
        <begin position="26"/>
        <end position="39"/>
    </location>
</feature>
<feature type="compositionally biased region" description="Low complexity" evidence="1">
    <location>
        <begin position="1183"/>
        <end position="1194"/>
    </location>
</feature>
<feature type="region of interest" description="Disordered" evidence="1">
    <location>
        <begin position="1170"/>
        <end position="1223"/>
    </location>
</feature>
<feature type="region of interest" description="Disordered" evidence="1">
    <location>
        <begin position="1273"/>
        <end position="1319"/>
    </location>
</feature>
<proteinExistence type="predicted"/>
<reference evidence="2" key="1">
    <citation type="journal article" date="2023" name="Mol. Phylogenet. Evol.">
        <title>Genome-scale phylogeny and comparative genomics of the fungal order Sordariales.</title>
        <authorList>
            <person name="Hensen N."/>
            <person name="Bonometti L."/>
            <person name="Westerberg I."/>
            <person name="Brannstrom I.O."/>
            <person name="Guillou S."/>
            <person name="Cros-Aarteil S."/>
            <person name="Calhoun S."/>
            <person name="Haridas S."/>
            <person name="Kuo A."/>
            <person name="Mondo S."/>
            <person name="Pangilinan J."/>
            <person name="Riley R."/>
            <person name="LaButti K."/>
            <person name="Andreopoulos B."/>
            <person name="Lipzen A."/>
            <person name="Chen C."/>
            <person name="Yan M."/>
            <person name="Daum C."/>
            <person name="Ng V."/>
            <person name="Clum A."/>
            <person name="Steindorff A."/>
            <person name="Ohm R.A."/>
            <person name="Martin F."/>
            <person name="Silar P."/>
            <person name="Natvig D.O."/>
            <person name="Lalanne C."/>
            <person name="Gautier V."/>
            <person name="Ament-Velasquez S.L."/>
            <person name="Kruys A."/>
            <person name="Hutchinson M.I."/>
            <person name="Powell A.J."/>
            <person name="Barry K."/>
            <person name="Miller A.N."/>
            <person name="Grigoriev I.V."/>
            <person name="Debuchy R."/>
            <person name="Gladieux P."/>
            <person name="Hiltunen Thoren M."/>
            <person name="Johannesson H."/>
        </authorList>
    </citation>
    <scope>NUCLEOTIDE SEQUENCE</scope>
    <source>
        <strain evidence="2">PSN243</strain>
    </source>
</reference>
<gene>
    <name evidence="2" type="ORF">QBC34DRAFT_127141</name>
</gene>
<dbReference type="PANTHER" id="PTHR37988:SF1">
    <property type="entry name" value="UPF0592 MEMBRANE PROTEIN C7D4.03C"/>
    <property type="match status" value="1"/>
</dbReference>
<dbReference type="InterPro" id="IPR013887">
    <property type="entry name" value="UPF0592"/>
</dbReference>
<feature type="compositionally biased region" description="Basic and acidic residues" evidence="1">
    <location>
        <begin position="1086"/>
        <end position="1100"/>
    </location>
</feature>
<feature type="compositionally biased region" description="Pro residues" evidence="1">
    <location>
        <begin position="1212"/>
        <end position="1221"/>
    </location>
</feature>
<feature type="compositionally biased region" description="Low complexity" evidence="1">
    <location>
        <begin position="294"/>
        <end position="305"/>
    </location>
</feature>
<accession>A0AAV9GHM5</accession>
<feature type="compositionally biased region" description="Basic and acidic residues" evidence="1">
    <location>
        <begin position="1299"/>
        <end position="1314"/>
    </location>
</feature>
<feature type="compositionally biased region" description="Basic and acidic residues" evidence="1">
    <location>
        <begin position="214"/>
        <end position="232"/>
    </location>
</feature>
<evidence type="ECO:0000313" key="3">
    <source>
        <dbReference type="Proteomes" id="UP001321760"/>
    </source>
</evidence>
<feature type="compositionally biased region" description="Low complexity" evidence="1">
    <location>
        <begin position="1129"/>
        <end position="1142"/>
    </location>
</feature>
<dbReference type="Proteomes" id="UP001321760">
    <property type="component" value="Unassembled WGS sequence"/>
</dbReference>
<feature type="region of interest" description="Disordered" evidence="1">
    <location>
        <begin position="321"/>
        <end position="370"/>
    </location>
</feature>
<feature type="compositionally biased region" description="Low complexity" evidence="1">
    <location>
        <begin position="265"/>
        <end position="276"/>
    </location>
</feature>
<comment type="caution">
    <text evidence="2">The sequence shown here is derived from an EMBL/GenBank/DDBJ whole genome shotgun (WGS) entry which is preliminary data.</text>
</comment>
<evidence type="ECO:0000256" key="1">
    <source>
        <dbReference type="SAM" id="MobiDB-lite"/>
    </source>
</evidence>
<feature type="region of interest" description="Disordered" evidence="1">
    <location>
        <begin position="187"/>
        <end position="242"/>
    </location>
</feature>
<dbReference type="PANTHER" id="PTHR37988">
    <property type="entry name" value="UPF0592 MEMBRANE PROTEIN C7D4.03C"/>
    <property type="match status" value="1"/>
</dbReference>
<protein>
    <submittedName>
        <fullName evidence="2">Uncharacterized protein</fullName>
    </submittedName>
</protein>